<dbReference type="InterPro" id="IPR005180">
    <property type="entry name" value="DUF302"/>
</dbReference>
<protein>
    <submittedName>
        <fullName evidence="3">DUF302 domain-containing protein</fullName>
    </submittedName>
</protein>
<evidence type="ECO:0000313" key="4">
    <source>
        <dbReference type="Proteomes" id="UP001056649"/>
    </source>
</evidence>
<reference evidence="3" key="1">
    <citation type="journal article" date="2022" name="Mol. Ecol. Resour.">
        <title>The complete and closed genome of the facultative generalist Candidatus Endoriftia persephone from deep-sea hydrothermal vents.</title>
        <authorList>
            <person name="de Oliveira A.L."/>
            <person name="Srivastava A."/>
            <person name="Espada-Hinojosa S."/>
            <person name="Bright M."/>
        </authorList>
    </citation>
    <scope>NUCLEOTIDE SEQUENCE</scope>
    <source>
        <strain evidence="3">Tica-EPR-9o50.N</strain>
    </source>
</reference>
<dbReference type="AlphaFoldDB" id="A0A9J6ZXD9"/>
<dbReference type="SUPFAM" id="SSF103247">
    <property type="entry name" value="TT1751-like"/>
    <property type="match status" value="1"/>
</dbReference>
<dbReference type="CDD" id="cd14797">
    <property type="entry name" value="DUF302"/>
    <property type="match status" value="1"/>
</dbReference>
<dbReference type="Pfam" id="PF03625">
    <property type="entry name" value="DUF302"/>
    <property type="match status" value="1"/>
</dbReference>
<name>A0A9J6ZXD9_9GAMM</name>
<keyword evidence="4" id="KW-1185">Reference proteome</keyword>
<sequence>MKSRYLTFAGGLFTGILLTAGTLWITLPQAMIRVHNSPLGFEQTVTTIRDSITAHGWVQPKVYNIQKSLDKEGYKGINRIKVLSLCQPGYAYEILSDDSNKHVSALMPCRISIYETSQGEVRVAEVNTGLMSRLFGGKIEEVMAKASSETRQILAESLAN</sequence>
<keyword evidence="1" id="KW-0812">Transmembrane</keyword>
<dbReference type="KEGG" id="eps:L0Y14_15345"/>
<feature type="domain" description="DUF302" evidence="2">
    <location>
        <begin position="64"/>
        <end position="124"/>
    </location>
</feature>
<gene>
    <name evidence="3" type="ORF">L0Y14_15345</name>
</gene>
<dbReference type="EMBL" id="CP090569">
    <property type="protein sequence ID" value="USF87473.1"/>
    <property type="molecule type" value="Genomic_DNA"/>
</dbReference>
<accession>A0A9J6ZXD9</accession>
<dbReference type="Gene3D" id="3.30.310.70">
    <property type="entry name" value="TT1751-like domain"/>
    <property type="match status" value="1"/>
</dbReference>
<organism evidence="3 4">
    <name type="scientific">Candidatus Endoriftia persephonae</name>
    <dbReference type="NCBI Taxonomy" id="393765"/>
    <lineage>
        <taxon>Bacteria</taxon>
        <taxon>Pseudomonadati</taxon>
        <taxon>Pseudomonadota</taxon>
        <taxon>Gammaproteobacteria</taxon>
        <taxon>Chromatiales</taxon>
        <taxon>Sedimenticolaceae</taxon>
        <taxon>Candidatus Endoriftia</taxon>
    </lineage>
</organism>
<evidence type="ECO:0000313" key="3">
    <source>
        <dbReference type="EMBL" id="USF87473.1"/>
    </source>
</evidence>
<dbReference type="PANTHER" id="PTHR38342">
    <property type="entry name" value="SLR5037 PROTEIN"/>
    <property type="match status" value="1"/>
</dbReference>
<keyword evidence="1" id="KW-1133">Transmembrane helix</keyword>
<dbReference type="RefSeq" id="WP_005958650.1">
    <property type="nucleotide sequence ID" value="NZ_CP090569.1"/>
</dbReference>
<keyword evidence="1" id="KW-0472">Membrane</keyword>
<proteinExistence type="predicted"/>
<feature type="transmembrane region" description="Helical" evidence="1">
    <location>
        <begin position="6"/>
        <end position="27"/>
    </location>
</feature>
<dbReference type="Proteomes" id="UP001056649">
    <property type="component" value="Chromosome"/>
</dbReference>
<evidence type="ECO:0000259" key="2">
    <source>
        <dbReference type="Pfam" id="PF03625"/>
    </source>
</evidence>
<evidence type="ECO:0000256" key="1">
    <source>
        <dbReference type="SAM" id="Phobius"/>
    </source>
</evidence>
<dbReference type="InterPro" id="IPR035923">
    <property type="entry name" value="TT1751-like_sf"/>
</dbReference>
<dbReference type="PANTHER" id="PTHR38342:SF1">
    <property type="entry name" value="SLR5037 PROTEIN"/>
    <property type="match status" value="1"/>
</dbReference>